<evidence type="ECO:0000256" key="5">
    <source>
        <dbReference type="ARBA" id="ARBA00023054"/>
    </source>
</evidence>
<evidence type="ECO:0000256" key="2">
    <source>
        <dbReference type="ARBA" id="ARBA00008868"/>
    </source>
</evidence>
<dbReference type="PANTHER" id="PTHR21635:SF0">
    <property type="entry name" value="LEUCINE ZIPPER TRANSCRIPTION FACTOR-LIKE PROTEIN 1"/>
    <property type="match status" value="1"/>
</dbReference>
<comment type="subunit">
    <text evidence="7">Self-associates. Interacts with BBS9; the interaction mediates the association of LZTL1 with the BBsome complex and regulates BBSome ciliary trafficking.</text>
</comment>
<evidence type="ECO:0000256" key="3">
    <source>
        <dbReference type="ARBA" id="ARBA00018920"/>
    </source>
</evidence>
<evidence type="ECO:0000313" key="11">
    <source>
        <dbReference type="Proteomes" id="UP000594262"/>
    </source>
</evidence>
<proteinExistence type="inferred from homology"/>
<evidence type="ECO:0000256" key="7">
    <source>
        <dbReference type="ARBA" id="ARBA00026004"/>
    </source>
</evidence>
<dbReference type="AlphaFoldDB" id="A0A7M5VGH5"/>
<evidence type="ECO:0000313" key="10">
    <source>
        <dbReference type="EnsemblMetazoa" id="CLYHEMP012020.1"/>
    </source>
</evidence>
<protein>
    <recommendedName>
        <fullName evidence="3">Leucine zipper transcription factor-like protein 1</fullName>
    </recommendedName>
</protein>
<feature type="coiled-coil region" evidence="8">
    <location>
        <begin position="149"/>
        <end position="176"/>
    </location>
</feature>
<dbReference type="GO" id="GO:0005737">
    <property type="term" value="C:cytoplasm"/>
    <property type="evidence" value="ECO:0007669"/>
    <property type="project" value="UniProtKB-SubCell"/>
</dbReference>
<keyword evidence="4" id="KW-0963">Cytoplasm</keyword>
<evidence type="ECO:0000256" key="1">
    <source>
        <dbReference type="ARBA" id="ARBA00004496"/>
    </source>
</evidence>
<dbReference type="RefSeq" id="XP_066929308.1">
    <property type="nucleotide sequence ID" value="XM_067073207.1"/>
</dbReference>
<dbReference type="GeneID" id="136816878"/>
<dbReference type="GO" id="GO:1903565">
    <property type="term" value="P:negative regulation of protein localization to cilium"/>
    <property type="evidence" value="ECO:0007669"/>
    <property type="project" value="TreeGrafter"/>
</dbReference>
<keyword evidence="11" id="KW-1185">Reference proteome</keyword>
<evidence type="ECO:0000256" key="4">
    <source>
        <dbReference type="ARBA" id="ARBA00022490"/>
    </source>
</evidence>
<dbReference type="InterPro" id="IPR026157">
    <property type="entry name" value="LZTFL1"/>
</dbReference>
<evidence type="ECO:0000256" key="9">
    <source>
        <dbReference type="SAM" id="MobiDB-lite"/>
    </source>
</evidence>
<dbReference type="EnsemblMetazoa" id="CLYHEMT012020.1">
    <property type="protein sequence ID" value="CLYHEMP012020.1"/>
    <property type="gene ID" value="CLYHEMG012020"/>
</dbReference>
<accession>A0A7M5VGH5</accession>
<organism evidence="10 11">
    <name type="scientific">Clytia hemisphaerica</name>
    <dbReference type="NCBI Taxonomy" id="252671"/>
    <lineage>
        <taxon>Eukaryota</taxon>
        <taxon>Metazoa</taxon>
        <taxon>Cnidaria</taxon>
        <taxon>Hydrozoa</taxon>
        <taxon>Hydroidolina</taxon>
        <taxon>Leptothecata</taxon>
        <taxon>Obeliida</taxon>
        <taxon>Clytiidae</taxon>
        <taxon>Clytia</taxon>
    </lineage>
</organism>
<evidence type="ECO:0000256" key="8">
    <source>
        <dbReference type="SAM" id="Coils"/>
    </source>
</evidence>
<feature type="region of interest" description="Disordered" evidence="9">
    <location>
        <begin position="193"/>
        <end position="217"/>
    </location>
</feature>
<comment type="subcellular location">
    <subcellularLocation>
        <location evidence="1">Cytoplasm</location>
    </subcellularLocation>
</comment>
<dbReference type="Pfam" id="PF15294">
    <property type="entry name" value="Leu_zip"/>
    <property type="match status" value="1"/>
</dbReference>
<reference evidence="10" key="1">
    <citation type="submission" date="2021-01" db="UniProtKB">
        <authorList>
            <consortium name="EnsemblMetazoa"/>
        </authorList>
    </citation>
    <scope>IDENTIFICATION</scope>
</reference>
<dbReference type="PANTHER" id="PTHR21635">
    <property type="entry name" value="LEUCINE ZIPPER TRANSCRIPTION FACTOR LIKE"/>
    <property type="match status" value="1"/>
</dbReference>
<keyword evidence="5 8" id="KW-0175">Coiled coil</keyword>
<feature type="compositionally biased region" description="Basic and acidic residues" evidence="9">
    <location>
        <begin position="203"/>
        <end position="214"/>
    </location>
</feature>
<sequence length="303" mass="34882">MSGMGLNDHHEEEVKKFLKFARYNRQQQLRSVEGSFQDLKDSRLQEDTFTSDEVQEMIDGLMVVVKGAVETELLNAAHTNVLLLFQLFSQAERWHLKLQADISELENQKLLKDIADFEEQEASGRRNKNLDLSNLAKSKLEPLNEGGSAALLQMEISRLKEENDTLKRKITTLEKSTNSSLSTQSRLRADLEEAQNNLSSSSPRKDGSEREMLSDKISSLSDTLREAELNYNKKFSSVNEELVEAKHYILNLQHELETLHGEFDKKFSETTQFKNLKKMLEGKNTQLKELRVRVKKYEPDCEL</sequence>
<name>A0A7M5VGH5_9CNID</name>
<comment type="similarity">
    <text evidence="2">Belongs to the LZTFL1 family.</text>
</comment>
<dbReference type="OrthoDB" id="313412at2759"/>
<evidence type="ECO:0000256" key="6">
    <source>
        <dbReference type="ARBA" id="ARBA00024898"/>
    </source>
</evidence>
<dbReference type="Proteomes" id="UP000594262">
    <property type="component" value="Unplaced"/>
</dbReference>
<comment type="function">
    <text evidence="6">Regulates ciliary localization of the BBSome complex. Together with the BBSome complex, controls SMO ciliary trafficking and contributes to the sonic hedgehog (SHH) pathway regulation. May play a role in neurite outgrowth. May have tumor suppressor function.</text>
</comment>